<evidence type="ECO:0000256" key="1">
    <source>
        <dbReference type="SAM" id="MobiDB-lite"/>
    </source>
</evidence>
<evidence type="ECO:0000313" key="2">
    <source>
        <dbReference type="EMBL" id="KAL3072460.1"/>
    </source>
</evidence>
<feature type="compositionally biased region" description="Polar residues" evidence="1">
    <location>
        <begin position="51"/>
        <end position="60"/>
    </location>
</feature>
<accession>A0ABD2I4L9</accession>
<proteinExistence type="predicted"/>
<protein>
    <submittedName>
        <fullName evidence="2">Uncharacterized protein</fullName>
    </submittedName>
</protein>
<gene>
    <name evidence="2" type="ORF">niasHS_017434</name>
</gene>
<dbReference type="Proteomes" id="UP001620645">
    <property type="component" value="Unassembled WGS sequence"/>
</dbReference>
<feature type="compositionally biased region" description="Basic and acidic residues" evidence="1">
    <location>
        <begin position="61"/>
        <end position="75"/>
    </location>
</feature>
<feature type="region of interest" description="Disordered" evidence="1">
    <location>
        <begin position="201"/>
        <end position="230"/>
    </location>
</feature>
<comment type="caution">
    <text evidence="2">The sequence shown here is derived from an EMBL/GenBank/DDBJ whole genome shotgun (WGS) entry which is preliminary data.</text>
</comment>
<sequence length="476" mass="51692">MKSAPSKSSLPAERRKQSETDRRRQQSAKSSPTREMAPFFSVFYRGISGISRVTKSQSRSDLLEKDGEREGDKAKAKTTQTHGESRKCTTADKPPHPLTKAKGNCATDGHGVWDKANKKGGIRSKSTADLHAAKAAAAAEGKNWRERDETAPSTSSQLPTTPNCAAVSSAPNSPSQSASSRKWPLGLFSRTHSRDLCAVHSKASPPAKVVNGLSRHQPKQRNGTEQKPTDLSFTQRIRLHKGVRTGKIPMDALHQTYRSGSKKGEMRAAVGGKGVGFGIYLSADDICQLNHDTDYIAEALRTLGDEQPRVARSTPKHAFISEDPRKVLERQRRHCIYGENVYDKMVAESLLVCDLLQNHLGDCIAGVRAKSPAALSSPFTTPPGSPFMTRSTSMQPFQSNGGGTAKPISRVTISVSPMAHQAHHPLAPVPHLPPFPTAAIAPPEVRITRPSFEGMGILLTISTPTAERRHLKQFAM</sequence>
<dbReference type="EMBL" id="JBICCN010000373">
    <property type="protein sequence ID" value="KAL3072460.1"/>
    <property type="molecule type" value="Genomic_DNA"/>
</dbReference>
<feature type="region of interest" description="Disordered" evidence="1">
    <location>
        <begin position="1"/>
        <end position="38"/>
    </location>
</feature>
<feature type="compositionally biased region" description="Low complexity" evidence="1">
    <location>
        <begin position="165"/>
        <end position="180"/>
    </location>
</feature>
<feature type="compositionally biased region" description="Basic and acidic residues" evidence="1">
    <location>
        <begin position="83"/>
        <end position="95"/>
    </location>
</feature>
<feature type="compositionally biased region" description="Polar residues" evidence="1">
    <location>
        <begin position="151"/>
        <end position="163"/>
    </location>
</feature>
<feature type="compositionally biased region" description="Basic and acidic residues" evidence="1">
    <location>
        <begin position="12"/>
        <end position="24"/>
    </location>
</feature>
<dbReference type="AlphaFoldDB" id="A0ABD2I4L9"/>
<evidence type="ECO:0000313" key="3">
    <source>
        <dbReference type="Proteomes" id="UP001620645"/>
    </source>
</evidence>
<name>A0ABD2I4L9_HETSC</name>
<organism evidence="2 3">
    <name type="scientific">Heterodera schachtii</name>
    <name type="common">Sugarbeet cyst nematode worm</name>
    <name type="synonym">Tylenchus schachtii</name>
    <dbReference type="NCBI Taxonomy" id="97005"/>
    <lineage>
        <taxon>Eukaryota</taxon>
        <taxon>Metazoa</taxon>
        <taxon>Ecdysozoa</taxon>
        <taxon>Nematoda</taxon>
        <taxon>Chromadorea</taxon>
        <taxon>Rhabditida</taxon>
        <taxon>Tylenchina</taxon>
        <taxon>Tylenchomorpha</taxon>
        <taxon>Tylenchoidea</taxon>
        <taxon>Heteroderidae</taxon>
        <taxon>Heteroderinae</taxon>
        <taxon>Heterodera</taxon>
    </lineage>
</organism>
<feature type="region of interest" description="Disordered" evidence="1">
    <location>
        <begin position="51"/>
        <end position="182"/>
    </location>
</feature>
<keyword evidence="3" id="KW-1185">Reference proteome</keyword>
<reference evidence="2 3" key="1">
    <citation type="submission" date="2024-10" db="EMBL/GenBank/DDBJ databases">
        <authorList>
            <person name="Kim D."/>
        </authorList>
    </citation>
    <scope>NUCLEOTIDE SEQUENCE [LARGE SCALE GENOMIC DNA]</scope>
    <source>
        <strain evidence="2">Taebaek</strain>
    </source>
</reference>